<feature type="domain" description="Solute-binding protein family 5" evidence="5">
    <location>
        <begin position="77"/>
        <end position="454"/>
    </location>
</feature>
<name>Q2RVR5_RHORT</name>
<dbReference type="CDD" id="cd08502">
    <property type="entry name" value="PBP2_NikA_DppA_OppA_like_16"/>
    <property type="match status" value="1"/>
</dbReference>
<protein>
    <submittedName>
        <fullName evidence="6">Extracellular solute-binding protein, family 5</fullName>
    </submittedName>
</protein>
<dbReference type="InterPro" id="IPR030678">
    <property type="entry name" value="Peptide/Ni-bd"/>
</dbReference>
<comment type="subcellular location">
    <subcellularLocation>
        <location evidence="1">Periplasm</location>
    </subcellularLocation>
</comment>
<reference evidence="6 7" key="1">
    <citation type="journal article" date="2011" name="Stand. Genomic Sci.">
        <title>Complete genome sequence of Rhodospirillum rubrum type strain (S1).</title>
        <authorList>
            <person name="Munk A.C."/>
            <person name="Copeland A."/>
            <person name="Lucas S."/>
            <person name="Lapidus A."/>
            <person name="Del Rio T.G."/>
            <person name="Barry K."/>
            <person name="Detter J.C."/>
            <person name="Hammon N."/>
            <person name="Israni S."/>
            <person name="Pitluck S."/>
            <person name="Brettin T."/>
            <person name="Bruce D."/>
            <person name="Han C."/>
            <person name="Tapia R."/>
            <person name="Gilna P."/>
            <person name="Schmutz J."/>
            <person name="Larimer F."/>
            <person name="Land M."/>
            <person name="Kyrpides N.C."/>
            <person name="Mavromatis K."/>
            <person name="Richardson P."/>
            <person name="Rohde M."/>
            <person name="Goker M."/>
            <person name="Klenk H.P."/>
            <person name="Zhang Y."/>
            <person name="Roberts G.P."/>
            <person name="Reslewic S."/>
            <person name="Schwartz D.C."/>
        </authorList>
    </citation>
    <scope>NUCLEOTIDE SEQUENCE [LARGE SCALE GENOMIC DNA]</scope>
    <source>
        <strain evidence="7">ATCC 11170 / ATH 1.1.1 / DSM 467 / LMG 4362 / NCIMB 8255 / S1</strain>
    </source>
</reference>
<evidence type="ECO:0000256" key="4">
    <source>
        <dbReference type="SAM" id="SignalP"/>
    </source>
</evidence>
<dbReference type="Gene3D" id="3.40.190.10">
    <property type="entry name" value="Periplasmic binding protein-like II"/>
    <property type="match status" value="1"/>
</dbReference>
<dbReference type="PANTHER" id="PTHR30290:SF38">
    <property type="entry name" value="D,D-DIPEPTIDE-BINDING PERIPLASMIC PROTEIN DDPA-RELATED"/>
    <property type="match status" value="1"/>
</dbReference>
<keyword evidence="7" id="KW-1185">Reference proteome</keyword>
<dbReference type="GO" id="GO:0043190">
    <property type="term" value="C:ATP-binding cassette (ABC) transporter complex"/>
    <property type="evidence" value="ECO:0007669"/>
    <property type="project" value="InterPro"/>
</dbReference>
<dbReference type="GO" id="GO:1904680">
    <property type="term" value="F:peptide transmembrane transporter activity"/>
    <property type="evidence" value="ECO:0007669"/>
    <property type="project" value="TreeGrafter"/>
</dbReference>
<dbReference type="GO" id="GO:0030288">
    <property type="term" value="C:outer membrane-bounded periplasmic space"/>
    <property type="evidence" value="ECO:0007669"/>
    <property type="project" value="UniProtKB-ARBA"/>
</dbReference>
<evidence type="ECO:0000259" key="5">
    <source>
        <dbReference type="Pfam" id="PF00496"/>
    </source>
</evidence>
<comment type="similarity">
    <text evidence="2">Belongs to the bacterial solute-binding protein 5 family.</text>
</comment>
<dbReference type="InterPro" id="IPR039424">
    <property type="entry name" value="SBP_5"/>
</dbReference>
<dbReference type="Gene3D" id="3.90.76.10">
    <property type="entry name" value="Dipeptide-binding Protein, Domain 1"/>
    <property type="match status" value="1"/>
</dbReference>
<dbReference type="GO" id="GO:0015833">
    <property type="term" value="P:peptide transport"/>
    <property type="evidence" value="ECO:0007669"/>
    <property type="project" value="TreeGrafter"/>
</dbReference>
<keyword evidence="3 4" id="KW-0732">Signal</keyword>
<dbReference type="Proteomes" id="UP000001929">
    <property type="component" value="Chromosome"/>
</dbReference>
<gene>
    <name evidence="6" type="ordered locus">Rru_A0979</name>
</gene>
<dbReference type="EMBL" id="CP000230">
    <property type="protein sequence ID" value="ABC21780.1"/>
    <property type="molecule type" value="Genomic_DNA"/>
</dbReference>
<proteinExistence type="inferred from homology"/>
<dbReference type="Pfam" id="PF00496">
    <property type="entry name" value="SBP_bac_5"/>
    <property type="match status" value="1"/>
</dbReference>
<dbReference type="PANTHER" id="PTHR30290">
    <property type="entry name" value="PERIPLASMIC BINDING COMPONENT OF ABC TRANSPORTER"/>
    <property type="match status" value="1"/>
</dbReference>
<dbReference type="eggNOG" id="COG0747">
    <property type="taxonomic scope" value="Bacteria"/>
</dbReference>
<dbReference type="AlphaFoldDB" id="Q2RVR5"/>
<evidence type="ECO:0000256" key="1">
    <source>
        <dbReference type="ARBA" id="ARBA00004418"/>
    </source>
</evidence>
<dbReference type="SUPFAM" id="SSF53850">
    <property type="entry name" value="Periplasmic binding protein-like II"/>
    <property type="match status" value="1"/>
</dbReference>
<evidence type="ECO:0000256" key="3">
    <source>
        <dbReference type="ARBA" id="ARBA00022729"/>
    </source>
</evidence>
<dbReference type="PATRIC" id="fig|269796.9.peg.1034"/>
<dbReference type="InterPro" id="IPR000914">
    <property type="entry name" value="SBP_5_dom"/>
</dbReference>
<evidence type="ECO:0000313" key="7">
    <source>
        <dbReference type="Proteomes" id="UP000001929"/>
    </source>
</evidence>
<dbReference type="HOGENOM" id="CLU_017028_7_1_5"/>
<feature type="signal peptide" evidence="4">
    <location>
        <begin position="1"/>
        <end position="29"/>
    </location>
</feature>
<evidence type="ECO:0000313" key="6">
    <source>
        <dbReference type="EMBL" id="ABC21780.1"/>
    </source>
</evidence>
<organism evidence="6 7">
    <name type="scientific">Rhodospirillum rubrum (strain ATCC 11170 / ATH 1.1.1 / DSM 467 / LMG 4362 / NCIMB 8255 / S1)</name>
    <dbReference type="NCBI Taxonomy" id="269796"/>
    <lineage>
        <taxon>Bacteria</taxon>
        <taxon>Pseudomonadati</taxon>
        <taxon>Pseudomonadota</taxon>
        <taxon>Alphaproteobacteria</taxon>
        <taxon>Rhodospirillales</taxon>
        <taxon>Rhodospirillaceae</taxon>
        <taxon>Rhodospirillum</taxon>
    </lineage>
</organism>
<dbReference type="RefSeq" id="WP_011388734.1">
    <property type="nucleotide sequence ID" value="NC_007643.1"/>
</dbReference>
<feature type="chain" id="PRO_5004215059" evidence="4">
    <location>
        <begin position="30"/>
        <end position="530"/>
    </location>
</feature>
<accession>Q2RVR5</accession>
<dbReference type="Gene3D" id="3.10.105.10">
    <property type="entry name" value="Dipeptide-binding Protein, Domain 3"/>
    <property type="match status" value="1"/>
</dbReference>
<evidence type="ECO:0000256" key="2">
    <source>
        <dbReference type="ARBA" id="ARBA00005695"/>
    </source>
</evidence>
<dbReference type="PIRSF" id="PIRSF002741">
    <property type="entry name" value="MppA"/>
    <property type="match status" value="1"/>
</dbReference>
<dbReference type="STRING" id="269796.Rru_A0979"/>
<dbReference type="KEGG" id="rru:Rru_A0979"/>
<dbReference type="EnsemblBacteria" id="ABC21780">
    <property type="protein sequence ID" value="ABC21780"/>
    <property type="gene ID" value="Rru_A0979"/>
</dbReference>
<dbReference type="PhylomeDB" id="Q2RVR5"/>
<sequence length="530" mass="57875">MSLKRMSRWAAAVLVASAAAFTAAPATRAAEGPKVLRIVPQADLKILDPIWTTAFVTRNHGYMIYDTLFGVDAEGVIHPQMVDRYEASADAKSFRFTLREGLAFHDGQPVTATDVIASLKRWGARDNLGQKMLASLESIEAVDAKTVAMTFKTPFGMVLDALSKPSSVPAFIMPARVAATPPDQQITDTTGSGPYMFVKDEFRPGERVVYAKNPAYVPRAEPPSGTAGGKVVYVDRAEWIILKDAQTQANALVNGEVDLIEWLPAEQYAGLKSKPDIKMEAQVVKMSVMLHLNHLIAPFNNPKIAQAALMAINQQALMRAQLVHKELYNGCTSIYPCGTTYASENTAFFTGKPQFDKAKALLKEAGYDGTPVVLMYPADFAVINKYPPVMAELLKQAGFVVDMQSMDWPTLVTRRTKKDPVAAGGWNAFITSWGMADTMNPMFFAPLTGSGEKGWFGWTTDDQLEALKSEFLVTTDGATRKKLAEGIQLRAIEAAVFGPIGEFKPLTAYRTSVSGLVTAPVPVFWNLKKD</sequence>